<organism evidence="1">
    <name type="scientific">Anguilla anguilla</name>
    <name type="common">European freshwater eel</name>
    <name type="synonym">Muraena anguilla</name>
    <dbReference type="NCBI Taxonomy" id="7936"/>
    <lineage>
        <taxon>Eukaryota</taxon>
        <taxon>Metazoa</taxon>
        <taxon>Chordata</taxon>
        <taxon>Craniata</taxon>
        <taxon>Vertebrata</taxon>
        <taxon>Euteleostomi</taxon>
        <taxon>Actinopterygii</taxon>
        <taxon>Neopterygii</taxon>
        <taxon>Teleostei</taxon>
        <taxon>Anguilliformes</taxon>
        <taxon>Anguillidae</taxon>
        <taxon>Anguilla</taxon>
    </lineage>
</organism>
<reference evidence="1" key="2">
    <citation type="journal article" date="2015" name="Fish Shellfish Immunol.">
        <title>Early steps in the European eel (Anguilla anguilla)-Vibrio vulnificus interaction in the gills: Role of the RtxA13 toxin.</title>
        <authorList>
            <person name="Callol A."/>
            <person name="Pajuelo D."/>
            <person name="Ebbesson L."/>
            <person name="Teles M."/>
            <person name="MacKenzie S."/>
            <person name="Amaro C."/>
        </authorList>
    </citation>
    <scope>NUCLEOTIDE SEQUENCE</scope>
</reference>
<proteinExistence type="predicted"/>
<dbReference type="AlphaFoldDB" id="A0A0E9UPE5"/>
<protein>
    <submittedName>
        <fullName evidence="1">Uncharacterized protein</fullName>
    </submittedName>
</protein>
<accession>A0A0E9UPE5</accession>
<sequence>MGEHYNYNCWSMSARFMTKNNATPPGISHLKNYCRFEQVGN</sequence>
<evidence type="ECO:0000313" key="1">
    <source>
        <dbReference type="EMBL" id="JAH67100.1"/>
    </source>
</evidence>
<reference evidence="1" key="1">
    <citation type="submission" date="2014-11" db="EMBL/GenBank/DDBJ databases">
        <authorList>
            <person name="Amaro Gonzalez C."/>
        </authorList>
    </citation>
    <scope>NUCLEOTIDE SEQUENCE</scope>
</reference>
<name>A0A0E9UPE5_ANGAN</name>
<dbReference type="EMBL" id="GBXM01041477">
    <property type="protein sequence ID" value="JAH67100.1"/>
    <property type="molecule type" value="Transcribed_RNA"/>
</dbReference>